<proteinExistence type="predicted"/>
<protein>
    <submittedName>
        <fullName evidence="1">Uncharacterized protein</fullName>
    </submittedName>
</protein>
<name>A0A6M3X652_9ZZZZ</name>
<dbReference type="EMBL" id="MT143956">
    <property type="protein sequence ID" value="QJH93206.1"/>
    <property type="molecule type" value="Genomic_DNA"/>
</dbReference>
<gene>
    <name evidence="1" type="ORF">MM171B03398_0002</name>
</gene>
<reference evidence="1" key="1">
    <citation type="submission" date="2020-03" db="EMBL/GenBank/DDBJ databases">
        <title>The deep terrestrial virosphere.</title>
        <authorList>
            <person name="Holmfeldt K."/>
            <person name="Nilsson E."/>
            <person name="Simone D."/>
            <person name="Lopez-Fernandez M."/>
            <person name="Wu X."/>
            <person name="de Brujin I."/>
            <person name="Lundin D."/>
            <person name="Andersson A."/>
            <person name="Bertilsson S."/>
            <person name="Dopson M."/>
        </authorList>
    </citation>
    <scope>NUCLEOTIDE SEQUENCE</scope>
    <source>
        <strain evidence="1">MM171B03398</strain>
    </source>
</reference>
<accession>A0A6M3X652</accession>
<evidence type="ECO:0000313" key="1">
    <source>
        <dbReference type="EMBL" id="QJH93206.1"/>
    </source>
</evidence>
<sequence length="84" mass="9705">MYKLGYKNNNCIGCVKGGKGYWNKIRIDFPEIFERMSKKEKELEVRLNMITRNGNTKRIFLDELPLDVGNYKSELPISCGLLCG</sequence>
<organism evidence="1">
    <name type="scientific">viral metagenome</name>
    <dbReference type="NCBI Taxonomy" id="1070528"/>
    <lineage>
        <taxon>unclassified sequences</taxon>
        <taxon>metagenomes</taxon>
        <taxon>organismal metagenomes</taxon>
    </lineage>
</organism>
<dbReference type="AlphaFoldDB" id="A0A6M3X652"/>